<dbReference type="EMBL" id="VDFQ02000001">
    <property type="protein sequence ID" value="KAA1424556.1"/>
    <property type="molecule type" value="Genomic_DNA"/>
</dbReference>
<gene>
    <name evidence="2" type="ORF">FE697_001100</name>
</gene>
<organism evidence="2 3">
    <name type="scientific">Mumia zhuanghuii</name>
    <dbReference type="NCBI Taxonomy" id="2585211"/>
    <lineage>
        <taxon>Bacteria</taxon>
        <taxon>Bacillati</taxon>
        <taxon>Actinomycetota</taxon>
        <taxon>Actinomycetes</taxon>
        <taxon>Propionibacteriales</taxon>
        <taxon>Nocardioidaceae</taxon>
        <taxon>Mumia</taxon>
    </lineage>
</organism>
<keyword evidence="1" id="KW-0812">Transmembrane</keyword>
<dbReference type="AlphaFoldDB" id="A0A5Q6S2J0"/>
<reference evidence="2 3" key="1">
    <citation type="submission" date="2019-09" db="EMBL/GenBank/DDBJ databases">
        <title>Mumia zhuanghuii sp. nov. isolated from the intestinal contents of plateau pika (Ochotona curzoniae) in the Qinghai-Tibet plateau of China.</title>
        <authorList>
            <person name="Tian Z."/>
        </authorList>
    </citation>
    <scope>NUCLEOTIDE SEQUENCE [LARGE SCALE GENOMIC DNA]</scope>
    <source>
        <strain evidence="3">350</strain>
    </source>
</reference>
<keyword evidence="1" id="KW-0472">Membrane</keyword>
<dbReference type="RefSeq" id="WP_149767468.1">
    <property type="nucleotide sequence ID" value="NZ_VDFQ02000001.1"/>
</dbReference>
<evidence type="ECO:0000313" key="3">
    <source>
        <dbReference type="Proteomes" id="UP000307768"/>
    </source>
</evidence>
<evidence type="ECO:0000313" key="2">
    <source>
        <dbReference type="EMBL" id="KAA1424556.1"/>
    </source>
</evidence>
<name>A0A5Q6S2J0_9ACTN</name>
<proteinExistence type="predicted"/>
<feature type="transmembrane region" description="Helical" evidence="1">
    <location>
        <begin position="7"/>
        <end position="26"/>
    </location>
</feature>
<sequence length="73" mass="7760">MLVLRLIAANCALVAAWLGTLFLLGFRAIPMQLGLLALGIVTSSMLVSKAILERERRRVPVDAGPESLATAEA</sequence>
<feature type="transmembrane region" description="Helical" evidence="1">
    <location>
        <begin position="32"/>
        <end position="52"/>
    </location>
</feature>
<comment type="caution">
    <text evidence="2">The sequence shown here is derived from an EMBL/GenBank/DDBJ whole genome shotgun (WGS) entry which is preliminary data.</text>
</comment>
<keyword evidence="1" id="KW-1133">Transmembrane helix</keyword>
<protein>
    <submittedName>
        <fullName evidence="2">Uncharacterized protein</fullName>
    </submittedName>
</protein>
<evidence type="ECO:0000256" key="1">
    <source>
        <dbReference type="SAM" id="Phobius"/>
    </source>
</evidence>
<accession>A0A5Q6S2J0</accession>
<dbReference type="Proteomes" id="UP000307768">
    <property type="component" value="Unassembled WGS sequence"/>
</dbReference>
<dbReference type="OrthoDB" id="9992332at2"/>